<organism evidence="2 3">
    <name type="scientific">Bradyrhizobium hipponense</name>
    <dbReference type="NCBI Taxonomy" id="2605638"/>
    <lineage>
        <taxon>Bacteria</taxon>
        <taxon>Pseudomonadati</taxon>
        <taxon>Pseudomonadota</taxon>
        <taxon>Alphaproteobacteria</taxon>
        <taxon>Hyphomicrobiales</taxon>
        <taxon>Nitrobacteraceae</taxon>
        <taxon>Bradyrhizobium</taxon>
    </lineage>
</organism>
<evidence type="ECO:0000259" key="1">
    <source>
        <dbReference type="SMART" id="SM00014"/>
    </source>
</evidence>
<protein>
    <submittedName>
        <fullName evidence="2">Phosphatase PAP2 family protein</fullName>
    </submittedName>
</protein>
<sequence length="295" mass="32639">MGMGMGMGMGMAFGATPPELGFRPLTLQYELGPNSAPSFPDKSLPTRAWQGRIGPWDPDVLSLLFLIEFIEKCGPGWKAINLAGQQPDLLGWQSAANSAFVNAEIHHLQQLMQTDRERYMAEIVIQHDNAPAYWVSMLSINSHAHFKTLVVMNLAVRIGQIVAAYYKKKYKRPRPSFVCPGLVPAFGPPAHASFPSAHSLQSWLLSLFLAEVLPDYSNELNWLATRVAFNRERAGVHYPSDTAAGEFIARACRNMIKTPNQCPDIIKLFGEAKAEWDLSISSTPPTSEPFPGFPP</sequence>
<dbReference type="Pfam" id="PF01569">
    <property type="entry name" value="PAP2"/>
    <property type="match status" value="1"/>
</dbReference>
<proteinExistence type="predicted"/>
<reference evidence="2 3" key="1">
    <citation type="submission" date="2019-08" db="EMBL/GenBank/DDBJ databases">
        <title>Bradyrhizobium hipponensis sp. nov., a rhizobium isolated from a Lupinus angustifolius root nodule in Tunisia.</title>
        <authorList>
            <person name="Off K."/>
            <person name="Rejili M."/>
            <person name="Mars M."/>
            <person name="Brachmann A."/>
            <person name="Marin M."/>
        </authorList>
    </citation>
    <scope>NUCLEOTIDE SEQUENCE [LARGE SCALE GENOMIC DNA]</scope>
    <source>
        <strain evidence="3">aSej3</strain>
    </source>
</reference>
<dbReference type="RefSeq" id="WP_148738352.1">
    <property type="nucleotide sequence ID" value="NZ_VSTH01000019.1"/>
</dbReference>
<evidence type="ECO:0000313" key="2">
    <source>
        <dbReference type="EMBL" id="TYO67235.1"/>
    </source>
</evidence>
<evidence type="ECO:0000313" key="3">
    <source>
        <dbReference type="Proteomes" id="UP000324797"/>
    </source>
</evidence>
<dbReference type="InterPro" id="IPR036938">
    <property type="entry name" value="PAP2/HPO_sf"/>
</dbReference>
<accession>A0A5S4YV46</accession>
<dbReference type="InterPro" id="IPR000326">
    <property type="entry name" value="PAP2/HPO"/>
</dbReference>
<dbReference type="CDD" id="cd03380">
    <property type="entry name" value="PAP2_like_1"/>
    <property type="match status" value="1"/>
</dbReference>
<dbReference type="SUPFAM" id="SSF48317">
    <property type="entry name" value="Acid phosphatase/Vanadium-dependent haloperoxidase"/>
    <property type="match status" value="1"/>
</dbReference>
<dbReference type="EMBL" id="VSTH01000019">
    <property type="protein sequence ID" value="TYO67235.1"/>
    <property type="molecule type" value="Genomic_DNA"/>
</dbReference>
<name>A0A5S4YV46_9BRAD</name>
<gene>
    <name evidence="2" type="ORF">FXV83_06345</name>
</gene>
<dbReference type="Proteomes" id="UP000324797">
    <property type="component" value="Unassembled WGS sequence"/>
</dbReference>
<keyword evidence="3" id="KW-1185">Reference proteome</keyword>
<dbReference type="AlphaFoldDB" id="A0A5S4YV46"/>
<comment type="caution">
    <text evidence="2">The sequence shown here is derived from an EMBL/GenBank/DDBJ whole genome shotgun (WGS) entry which is preliminary data.</text>
</comment>
<dbReference type="Gene3D" id="1.20.144.10">
    <property type="entry name" value="Phosphatidic acid phosphatase type 2/haloperoxidase"/>
    <property type="match status" value="1"/>
</dbReference>
<feature type="domain" description="Phosphatidic acid phosphatase type 2/haloperoxidase" evidence="1">
    <location>
        <begin position="149"/>
        <end position="257"/>
    </location>
</feature>
<dbReference type="SMART" id="SM00014">
    <property type="entry name" value="acidPPc"/>
    <property type="match status" value="1"/>
</dbReference>